<evidence type="ECO:0000313" key="1">
    <source>
        <dbReference type="EMBL" id="RWX50665.1"/>
    </source>
</evidence>
<accession>A0A444JC54</accession>
<keyword evidence="2" id="KW-1185">Reference proteome</keyword>
<proteinExistence type="predicted"/>
<feature type="non-terminal residue" evidence="1">
    <location>
        <position position="1"/>
    </location>
</feature>
<dbReference type="EMBL" id="MTKS01000283">
    <property type="protein sequence ID" value="RWX50665.1"/>
    <property type="molecule type" value="Genomic_DNA"/>
</dbReference>
<protein>
    <submittedName>
        <fullName evidence="1">Uncharacterized protein</fullName>
    </submittedName>
</protein>
<name>A0A444JC54_9BACT</name>
<sequence>LISSLKMTPRQIQEVFRILGHSLSANEDKKGKMLWAWGVATILMSILKLKLPDTYQALGRNELRIKDAVTFIKELKSEYPDWWFTLIYTGGGLNSNEIKDMQPKDIYMKADLISEENNDAPVLTQWRSAWGHTTTSSRFSSIFSVIEKVTSWN</sequence>
<dbReference type="Proteomes" id="UP000288892">
    <property type="component" value="Unassembled WGS sequence"/>
</dbReference>
<comment type="caution">
    <text evidence="1">The sequence shown here is derived from an EMBL/GenBank/DDBJ whole genome shotgun (WGS) entry which is preliminary data.</text>
</comment>
<evidence type="ECO:0000313" key="2">
    <source>
        <dbReference type="Proteomes" id="UP000288892"/>
    </source>
</evidence>
<reference evidence="1 2" key="1">
    <citation type="submission" date="2017-01" db="EMBL/GenBank/DDBJ databases">
        <title>The cable genome- insights into the physiology and evolution of filamentous bacteria capable of sulfide oxidation via long distance electron transfer.</title>
        <authorList>
            <person name="Schreiber L."/>
            <person name="Bjerg J.T."/>
            <person name="Boggild A."/>
            <person name="Van De Vossenberg J."/>
            <person name="Meysman F."/>
            <person name="Nielsen L.P."/>
            <person name="Schramm A."/>
            <person name="Kjeldsen K.U."/>
        </authorList>
    </citation>
    <scope>NUCLEOTIDE SEQUENCE [LARGE SCALE GENOMIC DNA]</scope>
    <source>
        <strain evidence="1">A5</strain>
    </source>
</reference>
<organism evidence="1 2">
    <name type="scientific">Candidatus Electrothrix marina</name>
    <dbReference type="NCBI Taxonomy" id="1859130"/>
    <lineage>
        <taxon>Bacteria</taxon>
        <taxon>Pseudomonadati</taxon>
        <taxon>Thermodesulfobacteriota</taxon>
        <taxon>Desulfobulbia</taxon>
        <taxon>Desulfobulbales</taxon>
        <taxon>Desulfobulbaceae</taxon>
        <taxon>Candidatus Electrothrix</taxon>
    </lineage>
</organism>
<dbReference type="AlphaFoldDB" id="A0A444JC54"/>
<gene>
    <name evidence="1" type="ORF">VU01_12831</name>
</gene>